<keyword evidence="3" id="KW-0808">Transferase</keyword>
<evidence type="ECO:0000256" key="1">
    <source>
        <dbReference type="ARBA" id="ARBA00011961"/>
    </source>
</evidence>
<sequence length="301" mass="34847">MDEAVRSVLPEGANIVEVTTHGKTNWSDGYKVVVQTLEGNSKAYFMKVVDKEKGLEMVRGEYEGQVALRAVIPDNIPLPIAYGTYKEDETKHFYIAEFCDMRDKAPKPKDLAKLLAKLHTDSISPTGKFGFPITTYKGFFRLQTDWCDSWEVFFARQLREEVEWEKSVRGKDDEMDQLIEQLFETIIPRLLRPLQTGNRSIKPTLCHGDLWHGNCATNIDTQELMIFDSCVAYMHNEFELSLMRHPRYLLNKPHLDEYTKVVVQSEPVDDFDDRNALYSLRNDIVVSALWDSWTVRLRAQN</sequence>
<accession>A0A9P7YH43</accession>
<dbReference type="Gene3D" id="3.90.1200.10">
    <property type="match status" value="1"/>
</dbReference>
<comment type="similarity">
    <text evidence="3">Belongs to the fructosamine kinase family.</text>
</comment>
<dbReference type="GO" id="GO:0102193">
    <property type="term" value="F:protein-ribulosamine 3-kinase activity"/>
    <property type="evidence" value="ECO:0007669"/>
    <property type="project" value="UniProtKB-EC"/>
</dbReference>
<dbReference type="AlphaFoldDB" id="A0A9P7YH43"/>
<dbReference type="Proteomes" id="UP000824998">
    <property type="component" value="Unassembled WGS sequence"/>
</dbReference>
<organism evidence="4 5">
    <name type="scientific">Amylocarpus encephaloides</name>
    <dbReference type="NCBI Taxonomy" id="45428"/>
    <lineage>
        <taxon>Eukaryota</taxon>
        <taxon>Fungi</taxon>
        <taxon>Dikarya</taxon>
        <taxon>Ascomycota</taxon>
        <taxon>Pezizomycotina</taxon>
        <taxon>Leotiomycetes</taxon>
        <taxon>Helotiales</taxon>
        <taxon>Helotiales incertae sedis</taxon>
        <taxon>Amylocarpus</taxon>
    </lineage>
</organism>
<gene>
    <name evidence="4" type="ORF">BJ875DRAFT_34483</name>
</gene>
<evidence type="ECO:0000313" key="5">
    <source>
        <dbReference type="Proteomes" id="UP000824998"/>
    </source>
</evidence>
<keyword evidence="3" id="KW-0418">Kinase</keyword>
<comment type="caution">
    <text evidence="4">The sequence shown here is derived from an EMBL/GenBank/DDBJ whole genome shotgun (WGS) entry which is preliminary data.</text>
</comment>
<dbReference type="SUPFAM" id="SSF56112">
    <property type="entry name" value="Protein kinase-like (PK-like)"/>
    <property type="match status" value="1"/>
</dbReference>
<evidence type="ECO:0000256" key="2">
    <source>
        <dbReference type="ARBA" id="ARBA00048655"/>
    </source>
</evidence>
<dbReference type="InterPro" id="IPR016477">
    <property type="entry name" value="Fructo-/Ketosamine-3-kinase"/>
</dbReference>
<dbReference type="InterPro" id="IPR011009">
    <property type="entry name" value="Kinase-like_dom_sf"/>
</dbReference>
<reference evidence="4" key="1">
    <citation type="journal article" date="2021" name="IMA Fungus">
        <title>Genomic characterization of three marine fungi, including Emericellopsis atlantica sp. nov. with signatures of a generalist lifestyle and marine biomass degradation.</title>
        <authorList>
            <person name="Hagestad O.C."/>
            <person name="Hou L."/>
            <person name="Andersen J.H."/>
            <person name="Hansen E.H."/>
            <person name="Altermark B."/>
            <person name="Li C."/>
            <person name="Kuhnert E."/>
            <person name="Cox R.J."/>
            <person name="Crous P.W."/>
            <person name="Spatafora J.W."/>
            <person name="Lail K."/>
            <person name="Amirebrahimi M."/>
            <person name="Lipzen A."/>
            <person name="Pangilinan J."/>
            <person name="Andreopoulos W."/>
            <person name="Hayes R.D."/>
            <person name="Ng V."/>
            <person name="Grigoriev I.V."/>
            <person name="Jackson S.A."/>
            <person name="Sutton T.D.S."/>
            <person name="Dobson A.D.W."/>
            <person name="Rama T."/>
        </authorList>
    </citation>
    <scope>NUCLEOTIDE SEQUENCE</scope>
    <source>
        <strain evidence="4">TRa018bII</strain>
    </source>
</reference>
<dbReference type="GO" id="GO:0016301">
    <property type="term" value="F:kinase activity"/>
    <property type="evidence" value="ECO:0007669"/>
    <property type="project" value="UniProtKB-UniRule"/>
</dbReference>
<evidence type="ECO:0000256" key="3">
    <source>
        <dbReference type="PIRNR" id="PIRNR006221"/>
    </source>
</evidence>
<dbReference type="EMBL" id="MU251486">
    <property type="protein sequence ID" value="KAG9233798.1"/>
    <property type="molecule type" value="Genomic_DNA"/>
</dbReference>
<dbReference type="Pfam" id="PF03881">
    <property type="entry name" value="Fructosamin_kin"/>
    <property type="match status" value="1"/>
</dbReference>
<dbReference type="PANTHER" id="PTHR12149">
    <property type="entry name" value="FRUCTOSAMINE 3 KINASE-RELATED PROTEIN"/>
    <property type="match status" value="1"/>
</dbReference>
<dbReference type="EC" id="2.7.1.172" evidence="1"/>
<dbReference type="PIRSF" id="PIRSF006221">
    <property type="entry name" value="Ketosamine-3-kinase"/>
    <property type="match status" value="1"/>
</dbReference>
<keyword evidence="5" id="KW-1185">Reference proteome</keyword>
<dbReference type="PANTHER" id="PTHR12149:SF8">
    <property type="entry name" value="PROTEIN-RIBULOSAMINE 3-KINASE"/>
    <property type="match status" value="1"/>
</dbReference>
<dbReference type="OrthoDB" id="5772781at2759"/>
<name>A0A9P7YH43_9HELO</name>
<evidence type="ECO:0000313" key="4">
    <source>
        <dbReference type="EMBL" id="KAG9233798.1"/>
    </source>
</evidence>
<proteinExistence type="inferred from homology"/>
<protein>
    <recommendedName>
        <fullName evidence="1">protein-ribulosamine 3-kinase</fullName>
        <ecNumber evidence="1">2.7.1.172</ecNumber>
    </recommendedName>
</protein>
<comment type="catalytic activity">
    <reaction evidence="2">
        <text>N(6)-D-ribulosyl-L-lysyl-[protein] + ATP = N(6)-(3-O-phospho-D-ribulosyl)-L-lysyl-[protein] + ADP + H(+)</text>
        <dbReference type="Rhea" id="RHEA:48432"/>
        <dbReference type="Rhea" id="RHEA-COMP:12103"/>
        <dbReference type="Rhea" id="RHEA-COMP:12104"/>
        <dbReference type="ChEBI" id="CHEBI:15378"/>
        <dbReference type="ChEBI" id="CHEBI:30616"/>
        <dbReference type="ChEBI" id="CHEBI:90418"/>
        <dbReference type="ChEBI" id="CHEBI:90420"/>
        <dbReference type="ChEBI" id="CHEBI:456216"/>
        <dbReference type="EC" id="2.7.1.172"/>
    </reaction>
    <physiologicalReaction direction="left-to-right" evidence="2">
        <dbReference type="Rhea" id="RHEA:48433"/>
    </physiologicalReaction>
</comment>